<comment type="subcellular location">
    <subcellularLocation>
        <location evidence="1">Cell inner membrane</location>
        <topology evidence="1">Peripheral membrane protein</topology>
    </subcellularLocation>
</comment>
<evidence type="ECO:0000256" key="2">
    <source>
        <dbReference type="ARBA" id="ARBA00005417"/>
    </source>
</evidence>
<dbReference type="InterPro" id="IPR017871">
    <property type="entry name" value="ABC_transporter-like_CS"/>
</dbReference>
<dbReference type="InterPro" id="IPR013563">
    <property type="entry name" value="Oligopep_ABC_C"/>
</dbReference>
<feature type="domain" description="ABC transporter" evidence="8">
    <location>
        <begin position="401"/>
        <end position="650"/>
    </location>
</feature>
<keyword evidence="6" id="KW-0067">ATP-binding</keyword>
<dbReference type="GO" id="GO:0005524">
    <property type="term" value="F:ATP binding"/>
    <property type="evidence" value="ECO:0007669"/>
    <property type="project" value="UniProtKB-KW"/>
</dbReference>
<dbReference type="PANTHER" id="PTHR43297:SF2">
    <property type="entry name" value="DIPEPTIDE TRANSPORT ATP-BINDING PROTEIN DPPD"/>
    <property type="match status" value="1"/>
</dbReference>
<dbReference type="Proteomes" id="UP000004956">
    <property type="component" value="Unassembled WGS sequence"/>
</dbReference>
<dbReference type="AlphaFoldDB" id="H3KHR7"/>
<dbReference type="CDD" id="cd03257">
    <property type="entry name" value="ABC_NikE_OppD_transporters"/>
    <property type="match status" value="2"/>
</dbReference>
<dbReference type="Pfam" id="PF00005">
    <property type="entry name" value="ABC_tran"/>
    <property type="match status" value="2"/>
</dbReference>
<dbReference type="Pfam" id="PF08352">
    <property type="entry name" value="oligo_HPY"/>
    <property type="match status" value="2"/>
</dbReference>
<dbReference type="InterPro" id="IPR050388">
    <property type="entry name" value="ABC_Ni/Peptide_Import"/>
</dbReference>
<keyword evidence="3" id="KW-0813">Transport</keyword>
<evidence type="ECO:0000256" key="6">
    <source>
        <dbReference type="ARBA" id="ARBA00022840"/>
    </source>
</evidence>
<evidence type="ECO:0000256" key="7">
    <source>
        <dbReference type="ARBA" id="ARBA00023136"/>
    </source>
</evidence>
<keyword evidence="5" id="KW-0547">Nucleotide-binding</keyword>
<comment type="caution">
    <text evidence="9">The sequence shown here is derived from an EMBL/GenBank/DDBJ whole genome shotgun (WGS) entry which is preliminary data.</text>
</comment>
<evidence type="ECO:0000259" key="8">
    <source>
        <dbReference type="PROSITE" id="PS50893"/>
    </source>
</evidence>
<evidence type="ECO:0000313" key="9">
    <source>
        <dbReference type="EMBL" id="EHY30328.1"/>
    </source>
</evidence>
<evidence type="ECO:0000256" key="1">
    <source>
        <dbReference type="ARBA" id="ARBA00004417"/>
    </source>
</evidence>
<dbReference type="EMBL" id="AFBQ01000350">
    <property type="protein sequence ID" value="EHY30328.1"/>
    <property type="molecule type" value="Genomic_DNA"/>
</dbReference>
<dbReference type="HOGENOM" id="CLU_000604_86_2_4"/>
<dbReference type="InterPro" id="IPR027417">
    <property type="entry name" value="P-loop_NTPase"/>
</dbReference>
<dbReference type="PROSITE" id="PS50893">
    <property type="entry name" value="ABC_TRANSPORTER_2"/>
    <property type="match status" value="2"/>
</dbReference>
<evidence type="ECO:0000256" key="4">
    <source>
        <dbReference type="ARBA" id="ARBA00022475"/>
    </source>
</evidence>
<dbReference type="NCBIfam" id="NF008453">
    <property type="entry name" value="PRK11308.1"/>
    <property type="match status" value="2"/>
</dbReference>
<name>H3KHR7_9BURK</name>
<dbReference type="GO" id="GO:0016829">
    <property type="term" value="F:lyase activity"/>
    <property type="evidence" value="ECO:0007669"/>
    <property type="project" value="UniProtKB-KW"/>
</dbReference>
<protein>
    <submittedName>
        <fullName evidence="9">Putative phosphonate C-P lyase system protein PhnK</fullName>
    </submittedName>
</protein>
<dbReference type="STRING" id="762967.HMPREF9440_02313"/>
<comment type="similarity">
    <text evidence="2">Belongs to the ABC transporter superfamily.</text>
</comment>
<keyword evidence="7" id="KW-0472">Membrane</keyword>
<dbReference type="PATRIC" id="fig|762967.3.peg.1824"/>
<reference evidence="9 10" key="1">
    <citation type="submission" date="2011-11" db="EMBL/GenBank/DDBJ databases">
        <authorList>
            <person name="Weinstock G."/>
            <person name="Sodergren E."/>
            <person name="Clifton S."/>
            <person name="Fulton L."/>
            <person name="Fulton B."/>
            <person name="Courtney L."/>
            <person name="Fronick C."/>
            <person name="Harrison M."/>
            <person name="Strong C."/>
            <person name="Farmer C."/>
            <person name="Delahaunty K."/>
            <person name="Markovic C."/>
            <person name="Hall O."/>
            <person name="Minx P."/>
            <person name="Tomlinson C."/>
            <person name="Mitreva M."/>
            <person name="Hou S."/>
            <person name="Chen J."/>
            <person name="Wollam A."/>
            <person name="Pepin K.H."/>
            <person name="Johnson M."/>
            <person name="Bhonagiri V."/>
            <person name="Zhang X."/>
            <person name="Suruliraj S."/>
            <person name="Warren W."/>
            <person name="Chinwalla A."/>
            <person name="Mardis E.R."/>
            <person name="Wilson R.K."/>
        </authorList>
    </citation>
    <scope>NUCLEOTIDE SEQUENCE [LARGE SCALE GENOMIC DNA]</scope>
    <source>
        <strain evidence="9 10">YIT 11816</strain>
    </source>
</reference>
<keyword evidence="10" id="KW-1185">Reference proteome</keyword>
<dbReference type="Gene3D" id="3.40.50.300">
    <property type="entry name" value="P-loop containing nucleotide triphosphate hydrolases"/>
    <property type="match status" value="2"/>
</dbReference>
<dbReference type="InterPro" id="IPR003593">
    <property type="entry name" value="AAA+_ATPase"/>
</dbReference>
<feature type="domain" description="ABC transporter" evidence="8">
    <location>
        <begin position="33"/>
        <end position="282"/>
    </location>
</feature>
<keyword evidence="9" id="KW-0456">Lyase</keyword>
<dbReference type="InterPro" id="IPR003439">
    <property type="entry name" value="ABC_transporter-like_ATP-bd"/>
</dbReference>
<dbReference type="PROSITE" id="PS00211">
    <property type="entry name" value="ABC_TRANSPORTER_1"/>
    <property type="match status" value="2"/>
</dbReference>
<evidence type="ECO:0000256" key="5">
    <source>
        <dbReference type="ARBA" id="ARBA00022741"/>
    </source>
</evidence>
<gene>
    <name evidence="9" type="ORF">HMPREF9440_02313</name>
</gene>
<dbReference type="GO" id="GO:0015833">
    <property type="term" value="P:peptide transport"/>
    <property type="evidence" value="ECO:0007669"/>
    <property type="project" value="InterPro"/>
</dbReference>
<evidence type="ECO:0000313" key="10">
    <source>
        <dbReference type="Proteomes" id="UP000004956"/>
    </source>
</evidence>
<sequence length="674" mass="71157">MTTNEEAFRTAVFPSTDAPQAIPRSALPETPVLVVSHLTVGAEDPARPPLLTDLTLSIGAGEIMGLVGESGAGKSMAGAALSGLLPKGIVRRAGAVALGGRRLDGLTEREMRAVRGRGIGFVFQDPLTSLDPLMTIGAQLEETIRTLKGVAGAQARAHALRLLTEAGLPDPERLLTSYPHELSGGMRQRVVIALALAGDPQLIVADEPTTALDATLQAQITALLKRLARERGVAVLLITHDMGVVAATCDRAAVLYSGRLVEIGPAADVLTHPQHPYTKGLIGSIPRAASSKTNAKHPTLWLEQIEGAMPDPGRRPTGCAFHPRCRAASAECCMAVPELLRIDDASSVNPCMPHYAACLRAAANGRAVPGSMVSFHAGHEKPWGKLAEAREAALAEAPEILRVEGVSKRFGKPSILARAQAFFSGAKAAEAPKALDDVSITIRRGETVAVVGESGSGKSTLAKTVAGLITADAGAVRFAEPEGRKPRIAMIFQDPQSSLNPRMTAGEAVEEALRIYAPQLAGSARRERAAALLARVGLPASAYAKRPHEFSGGQRQRISIARALACEPDLLLCDEPTSALDVSVQAQVLNLMKTLQLERGMSFLFISHNLGVVRHMCDRVVVMKKGRIVEAGPRDEVFGNPKHLYTRTLLASEAVLEPDDPADSAEVEAETAGA</sequence>
<dbReference type="OrthoDB" id="9802772at2"/>
<evidence type="ECO:0000256" key="3">
    <source>
        <dbReference type="ARBA" id="ARBA00022448"/>
    </source>
</evidence>
<dbReference type="GO" id="GO:0005886">
    <property type="term" value="C:plasma membrane"/>
    <property type="evidence" value="ECO:0007669"/>
    <property type="project" value="UniProtKB-SubCell"/>
</dbReference>
<organism evidence="9 10">
    <name type="scientific">Sutterella parvirubra YIT 11816</name>
    <dbReference type="NCBI Taxonomy" id="762967"/>
    <lineage>
        <taxon>Bacteria</taxon>
        <taxon>Pseudomonadati</taxon>
        <taxon>Pseudomonadota</taxon>
        <taxon>Betaproteobacteria</taxon>
        <taxon>Burkholderiales</taxon>
        <taxon>Sutterellaceae</taxon>
        <taxon>Sutterella</taxon>
    </lineage>
</organism>
<dbReference type="FunFam" id="3.40.50.300:FF:000016">
    <property type="entry name" value="Oligopeptide ABC transporter ATP-binding component"/>
    <property type="match status" value="1"/>
</dbReference>
<dbReference type="GO" id="GO:0016887">
    <property type="term" value="F:ATP hydrolysis activity"/>
    <property type="evidence" value="ECO:0007669"/>
    <property type="project" value="InterPro"/>
</dbReference>
<dbReference type="SUPFAM" id="SSF52540">
    <property type="entry name" value="P-loop containing nucleoside triphosphate hydrolases"/>
    <property type="match status" value="2"/>
</dbReference>
<proteinExistence type="inferred from homology"/>
<dbReference type="SMART" id="SM00382">
    <property type="entry name" value="AAA"/>
    <property type="match status" value="2"/>
</dbReference>
<keyword evidence="4" id="KW-1003">Cell membrane</keyword>
<dbReference type="NCBIfam" id="TIGR01727">
    <property type="entry name" value="oligo_HPY"/>
    <property type="match status" value="1"/>
</dbReference>
<dbReference type="RefSeq" id="WP_008543651.1">
    <property type="nucleotide sequence ID" value="NZ_JH605013.1"/>
</dbReference>
<dbReference type="PANTHER" id="PTHR43297">
    <property type="entry name" value="OLIGOPEPTIDE TRANSPORT ATP-BINDING PROTEIN APPD"/>
    <property type="match status" value="1"/>
</dbReference>
<dbReference type="GO" id="GO:0055085">
    <property type="term" value="P:transmembrane transport"/>
    <property type="evidence" value="ECO:0007669"/>
    <property type="project" value="UniProtKB-ARBA"/>
</dbReference>
<accession>H3KHR7</accession>